<accession>A0A1H0NLJ7</accession>
<gene>
    <name evidence="1" type="ORF">SAMN04487905_101165</name>
</gene>
<sequence length="60" mass="5916">MNRFEGGVAVLTGAARGIGAATARRLVAEGANTVLPSDASFATGAELPVDGGWLVAEDSA</sequence>
<evidence type="ECO:0000313" key="2">
    <source>
        <dbReference type="Proteomes" id="UP000199497"/>
    </source>
</evidence>
<proteinExistence type="predicted"/>
<reference evidence="2" key="1">
    <citation type="submission" date="2016-10" db="EMBL/GenBank/DDBJ databases">
        <authorList>
            <person name="Varghese N."/>
            <person name="Submissions S."/>
        </authorList>
    </citation>
    <scope>NUCLEOTIDE SEQUENCE [LARGE SCALE GENOMIC DNA]</scope>
    <source>
        <strain evidence="2">DSM 46732</strain>
    </source>
</reference>
<dbReference type="InterPro" id="IPR002347">
    <property type="entry name" value="SDR_fam"/>
</dbReference>
<dbReference type="Gene3D" id="3.40.50.720">
    <property type="entry name" value="NAD(P)-binding Rossmann-like Domain"/>
    <property type="match status" value="1"/>
</dbReference>
<dbReference type="RefSeq" id="WP_211481087.1">
    <property type="nucleotide sequence ID" value="NZ_FNJR01000001.1"/>
</dbReference>
<dbReference type="Pfam" id="PF00106">
    <property type="entry name" value="adh_short"/>
    <property type="match status" value="1"/>
</dbReference>
<dbReference type="AlphaFoldDB" id="A0A1H0NLJ7"/>
<organism evidence="1 2">
    <name type="scientific">Actinopolyspora xinjiangensis</name>
    <dbReference type="NCBI Taxonomy" id="405564"/>
    <lineage>
        <taxon>Bacteria</taxon>
        <taxon>Bacillati</taxon>
        <taxon>Actinomycetota</taxon>
        <taxon>Actinomycetes</taxon>
        <taxon>Actinopolysporales</taxon>
        <taxon>Actinopolysporaceae</taxon>
        <taxon>Actinopolyspora</taxon>
    </lineage>
</organism>
<dbReference type="Proteomes" id="UP000199497">
    <property type="component" value="Unassembled WGS sequence"/>
</dbReference>
<dbReference type="InterPro" id="IPR036291">
    <property type="entry name" value="NAD(P)-bd_dom_sf"/>
</dbReference>
<evidence type="ECO:0000313" key="1">
    <source>
        <dbReference type="EMBL" id="SDO93305.1"/>
    </source>
</evidence>
<dbReference type="EMBL" id="FNJR01000001">
    <property type="protein sequence ID" value="SDO93305.1"/>
    <property type="molecule type" value="Genomic_DNA"/>
</dbReference>
<dbReference type="SUPFAM" id="SSF51735">
    <property type="entry name" value="NAD(P)-binding Rossmann-fold domains"/>
    <property type="match status" value="1"/>
</dbReference>
<keyword evidence="2" id="KW-1185">Reference proteome</keyword>
<dbReference type="STRING" id="405564.SAMN04487905_101165"/>
<name>A0A1H0NLJ7_9ACTN</name>
<protein>
    <submittedName>
        <fullName evidence="1">Short chain dehydrogenase</fullName>
    </submittedName>
</protein>